<dbReference type="Proteomes" id="UP001350748">
    <property type="component" value="Unassembled WGS sequence"/>
</dbReference>
<dbReference type="EMBL" id="JAZHYN010000001">
    <property type="protein sequence ID" value="MEF3364975.1"/>
    <property type="molecule type" value="Genomic_DNA"/>
</dbReference>
<dbReference type="PANTHER" id="PTHR46743">
    <property type="entry name" value="TEICHOIC ACIDS EXPORT ATP-BINDING PROTEIN TAGH"/>
    <property type="match status" value="1"/>
</dbReference>
<dbReference type="PROSITE" id="PS50893">
    <property type="entry name" value="ABC_TRANSPORTER_2"/>
    <property type="match status" value="1"/>
</dbReference>
<keyword evidence="2" id="KW-0813">Transport</keyword>
<sequence>MSDVVIRAEGLGKKYLIGHQSNERYTALRDVLARTAKGLVRSARDMIRGRQLIQGDEVEEFWALKDVNFDVRRGDVVGIIGRNGAGKSTLLKILSRITEPSAGRVEIKGRVASLLEVGTGFHPELTGRENIFLNGAILGMSRAEIKRKFDEIVAFAEVEKFLDTPVKHYSSGMYVRLAFAVAAHLEPEILVVDEVLAVGDAEFQKKCLGKMGEVAGQGRTVLFVSHNMAAVRRLCRRAILLSRSRVFKDGGTEDIIAHYFDIMDREGSASQDEIEKRIAGFPPDPNCRLIRVQLRQEGKPPARVESAKPLEVVFEYEILQETVGFHAFFRLFDNEDSMLFESIDFAEEVEVPSVARGSYRSTAIIPANLLGARRYEIALGVAIAHKRYCTPELIRIPFDVELTGKINQCLPGYVSPGKLLPSIDWRMEQRPQS</sequence>
<dbReference type="SMART" id="SM00382">
    <property type="entry name" value="AAA"/>
    <property type="match status" value="1"/>
</dbReference>
<comment type="similarity">
    <text evidence="1">Belongs to the ABC transporter superfamily.</text>
</comment>
<dbReference type="InterPro" id="IPR003439">
    <property type="entry name" value="ABC_transporter-like_ATP-bd"/>
</dbReference>
<dbReference type="InterPro" id="IPR015860">
    <property type="entry name" value="ABC_transpr_TagH-like"/>
</dbReference>
<reference evidence="6 7" key="1">
    <citation type="submission" date="2024-02" db="EMBL/GenBank/DDBJ databases">
        <authorList>
            <person name="Grouzdev D."/>
        </authorList>
    </citation>
    <scope>NUCLEOTIDE SEQUENCE [LARGE SCALE GENOMIC DNA]</scope>
    <source>
        <strain evidence="6 7">9N</strain>
    </source>
</reference>
<evidence type="ECO:0000256" key="3">
    <source>
        <dbReference type="ARBA" id="ARBA00022741"/>
    </source>
</evidence>
<proteinExistence type="inferred from homology"/>
<dbReference type="CDD" id="cd03220">
    <property type="entry name" value="ABC_KpsT_Wzt"/>
    <property type="match status" value="1"/>
</dbReference>
<dbReference type="PANTHER" id="PTHR46743:SF2">
    <property type="entry name" value="TEICHOIC ACIDS EXPORT ATP-BINDING PROTEIN TAGH"/>
    <property type="match status" value="1"/>
</dbReference>
<comment type="caution">
    <text evidence="6">The sequence shown here is derived from an EMBL/GenBank/DDBJ whole genome shotgun (WGS) entry which is preliminary data.</text>
</comment>
<keyword evidence="7" id="KW-1185">Reference proteome</keyword>
<dbReference type="SUPFAM" id="SSF52540">
    <property type="entry name" value="P-loop containing nucleoside triphosphate hydrolases"/>
    <property type="match status" value="1"/>
</dbReference>
<feature type="domain" description="ABC transporter" evidence="5">
    <location>
        <begin position="47"/>
        <end position="268"/>
    </location>
</feature>
<keyword evidence="4 6" id="KW-0067">ATP-binding</keyword>
<evidence type="ECO:0000256" key="2">
    <source>
        <dbReference type="ARBA" id="ARBA00022448"/>
    </source>
</evidence>
<dbReference type="Gene3D" id="3.40.50.300">
    <property type="entry name" value="P-loop containing nucleotide triphosphate hydrolases"/>
    <property type="match status" value="1"/>
</dbReference>
<dbReference type="InterPro" id="IPR027417">
    <property type="entry name" value="P-loop_NTPase"/>
</dbReference>
<dbReference type="Pfam" id="PF00005">
    <property type="entry name" value="ABC_tran"/>
    <property type="match status" value="1"/>
</dbReference>
<dbReference type="GO" id="GO:0005524">
    <property type="term" value="F:ATP binding"/>
    <property type="evidence" value="ECO:0007669"/>
    <property type="project" value="UniProtKB-KW"/>
</dbReference>
<dbReference type="RefSeq" id="WP_332079859.1">
    <property type="nucleotide sequence ID" value="NZ_JAZHYN010000001.1"/>
</dbReference>
<evidence type="ECO:0000256" key="4">
    <source>
        <dbReference type="ARBA" id="ARBA00022840"/>
    </source>
</evidence>
<protein>
    <submittedName>
        <fullName evidence="6">Polysaccharide ABC transporter ATP-binding protein</fullName>
    </submittedName>
</protein>
<dbReference type="InterPro" id="IPR050683">
    <property type="entry name" value="Bact_Polysacc_Export_ATP-bd"/>
</dbReference>
<name>A0ABU7XCZ3_9HYPH</name>
<evidence type="ECO:0000313" key="6">
    <source>
        <dbReference type="EMBL" id="MEF3364975.1"/>
    </source>
</evidence>
<evidence type="ECO:0000313" key="7">
    <source>
        <dbReference type="Proteomes" id="UP001350748"/>
    </source>
</evidence>
<evidence type="ECO:0000259" key="5">
    <source>
        <dbReference type="PROSITE" id="PS50893"/>
    </source>
</evidence>
<accession>A0ABU7XCZ3</accession>
<evidence type="ECO:0000256" key="1">
    <source>
        <dbReference type="ARBA" id="ARBA00005417"/>
    </source>
</evidence>
<organism evidence="6 7">
    <name type="scientific">Methylocystis borbori</name>
    <dbReference type="NCBI Taxonomy" id="3118750"/>
    <lineage>
        <taxon>Bacteria</taxon>
        <taxon>Pseudomonadati</taxon>
        <taxon>Pseudomonadota</taxon>
        <taxon>Alphaproteobacteria</taxon>
        <taxon>Hyphomicrobiales</taxon>
        <taxon>Methylocystaceae</taxon>
        <taxon>Methylocystis</taxon>
    </lineage>
</organism>
<gene>
    <name evidence="6" type="ORF">V3H18_00340</name>
</gene>
<dbReference type="InterPro" id="IPR003593">
    <property type="entry name" value="AAA+_ATPase"/>
</dbReference>
<keyword evidence="3" id="KW-0547">Nucleotide-binding</keyword>